<dbReference type="AlphaFoldDB" id="A0A810QBT7"/>
<organism evidence="2 3">
    <name type="scientific">Pusillibacter faecalis</name>
    <dbReference type="NCBI Taxonomy" id="2714358"/>
    <lineage>
        <taxon>Bacteria</taxon>
        <taxon>Bacillati</taxon>
        <taxon>Bacillota</taxon>
        <taxon>Clostridia</taxon>
        <taxon>Eubacteriales</taxon>
        <taxon>Oscillospiraceae</taxon>
        <taxon>Pusillibacter</taxon>
    </lineage>
</organism>
<protein>
    <submittedName>
        <fullName evidence="2">PadR family transcriptional regulator</fullName>
    </submittedName>
</protein>
<dbReference type="KEGG" id="pfaa:MM59RIKEN_03700"/>
<dbReference type="InterPro" id="IPR036390">
    <property type="entry name" value="WH_DNA-bd_sf"/>
</dbReference>
<dbReference type="InterPro" id="IPR052509">
    <property type="entry name" value="Metal_resp_DNA-bind_regulator"/>
</dbReference>
<dbReference type="PANTHER" id="PTHR33169:SF13">
    <property type="entry name" value="PADR-FAMILY TRANSCRIPTIONAL REGULATOR"/>
    <property type="match status" value="1"/>
</dbReference>
<dbReference type="SUPFAM" id="SSF46785">
    <property type="entry name" value="Winged helix' DNA-binding domain"/>
    <property type="match status" value="1"/>
</dbReference>
<accession>A0A810QBT7</accession>
<evidence type="ECO:0000313" key="3">
    <source>
        <dbReference type="Proteomes" id="UP000679848"/>
    </source>
</evidence>
<dbReference type="Gene3D" id="1.10.10.10">
    <property type="entry name" value="Winged helix-like DNA-binding domain superfamily/Winged helix DNA-binding domain"/>
    <property type="match status" value="1"/>
</dbReference>
<gene>
    <name evidence="2" type="ORF">MM59RIKEN_03700</name>
</gene>
<dbReference type="Proteomes" id="UP000679848">
    <property type="component" value="Chromosome"/>
</dbReference>
<dbReference type="PANTHER" id="PTHR33169">
    <property type="entry name" value="PADR-FAMILY TRANSCRIPTIONAL REGULATOR"/>
    <property type="match status" value="1"/>
</dbReference>
<dbReference type="RefSeq" id="WP_187031157.1">
    <property type="nucleotide sequence ID" value="NZ_AP023420.1"/>
</dbReference>
<proteinExistence type="predicted"/>
<evidence type="ECO:0000313" key="2">
    <source>
        <dbReference type="EMBL" id="BCK83051.1"/>
    </source>
</evidence>
<reference evidence="2" key="1">
    <citation type="submission" date="2020-09" db="EMBL/GenBank/DDBJ databases">
        <title>New species isolated from human feces.</title>
        <authorList>
            <person name="Kitahara M."/>
            <person name="Shigeno Y."/>
            <person name="Shime M."/>
            <person name="Matsumoto Y."/>
            <person name="Nakamura S."/>
            <person name="Motooka D."/>
            <person name="Fukuoka S."/>
            <person name="Nishikawa H."/>
            <person name="Benno Y."/>
        </authorList>
    </citation>
    <scope>NUCLEOTIDE SEQUENCE</scope>
    <source>
        <strain evidence="2">MM59</strain>
    </source>
</reference>
<sequence>MAREKFQTLTEQMFYILLCLRQEQCGADIMAQVSALTRERVTVGPGTLYNLLESFLQAGMIRETRVEGRRRSYLITQSGEQALKEEYRRLLALAADYERCTQQGGNQP</sequence>
<dbReference type="EMBL" id="AP023420">
    <property type="protein sequence ID" value="BCK83051.1"/>
    <property type="molecule type" value="Genomic_DNA"/>
</dbReference>
<name>A0A810QBT7_9FIRM</name>
<evidence type="ECO:0000259" key="1">
    <source>
        <dbReference type="Pfam" id="PF03551"/>
    </source>
</evidence>
<dbReference type="InterPro" id="IPR036388">
    <property type="entry name" value="WH-like_DNA-bd_sf"/>
</dbReference>
<dbReference type="InterPro" id="IPR005149">
    <property type="entry name" value="Tscrpt_reg_PadR_N"/>
</dbReference>
<feature type="domain" description="Transcription regulator PadR N-terminal" evidence="1">
    <location>
        <begin position="17"/>
        <end position="85"/>
    </location>
</feature>
<keyword evidence="3" id="KW-1185">Reference proteome</keyword>
<dbReference type="Pfam" id="PF03551">
    <property type="entry name" value="PadR"/>
    <property type="match status" value="1"/>
</dbReference>